<dbReference type="PANTHER" id="PTHR33908">
    <property type="entry name" value="MANNOSYLTRANSFERASE YKCB-RELATED"/>
    <property type="match status" value="1"/>
</dbReference>
<proteinExistence type="predicted"/>
<name>A0A2W5SF66_VARPD</name>
<feature type="region of interest" description="Disordered" evidence="8">
    <location>
        <begin position="512"/>
        <end position="556"/>
    </location>
</feature>
<comment type="caution">
    <text evidence="11">The sequence shown here is derived from an EMBL/GenBank/DDBJ whole genome shotgun (WGS) entry which is preliminary data.</text>
</comment>
<feature type="transmembrane region" description="Helical" evidence="9">
    <location>
        <begin position="293"/>
        <end position="315"/>
    </location>
</feature>
<evidence type="ECO:0000259" key="10">
    <source>
        <dbReference type="Pfam" id="PF02366"/>
    </source>
</evidence>
<evidence type="ECO:0000313" key="12">
    <source>
        <dbReference type="Proteomes" id="UP000249135"/>
    </source>
</evidence>
<keyword evidence="7 9" id="KW-0472">Membrane</keyword>
<dbReference type="GO" id="GO:0009103">
    <property type="term" value="P:lipopolysaccharide biosynthetic process"/>
    <property type="evidence" value="ECO:0007669"/>
    <property type="project" value="UniProtKB-ARBA"/>
</dbReference>
<dbReference type="InterPro" id="IPR050297">
    <property type="entry name" value="LipidA_mod_glycosyltrf_83"/>
</dbReference>
<feature type="transmembrane region" description="Helical" evidence="9">
    <location>
        <begin position="33"/>
        <end position="53"/>
    </location>
</feature>
<feature type="compositionally biased region" description="Basic and acidic residues" evidence="8">
    <location>
        <begin position="533"/>
        <end position="556"/>
    </location>
</feature>
<feature type="transmembrane region" description="Helical" evidence="9">
    <location>
        <begin position="136"/>
        <end position="158"/>
    </location>
</feature>
<dbReference type="GO" id="GO:0000030">
    <property type="term" value="F:mannosyltransferase activity"/>
    <property type="evidence" value="ECO:0007669"/>
    <property type="project" value="InterPro"/>
</dbReference>
<organism evidence="11 12">
    <name type="scientific">Variovorax paradoxus</name>
    <dbReference type="NCBI Taxonomy" id="34073"/>
    <lineage>
        <taxon>Bacteria</taxon>
        <taxon>Pseudomonadati</taxon>
        <taxon>Pseudomonadota</taxon>
        <taxon>Betaproteobacteria</taxon>
        <taxon>Burkholderiales</taxon>
        <taxon>Comamonadaceae</taxon>
        <taxon>Variovorax</taxon>
    </lineage>
</organism>
<evidence type="ECO:0000256" key="7">
    <source>
        <dbReference type="ARBA" id="ARBA00023136"/>
    </source>
</evidence>
<reference evidence="11 12" key="1">
    <citation type="submission" date="2017-08" db="EMBL/GenBank/DDBJ databases">
        <title>Infants hospitalized years apart are colonized by the same room-sourced microbial strains.</title>
        <authorList>
            <person name="Brooks B."/>
            <person name="Olm M.R."/>
            <person name="Firek B.A."/>
            <person name="Baker R."/>
            <person name="Thomas B.C."/>
            <person name="Morowitz M.J."/>
            <person name="Banfield J.F."/>
        </authorList>
    </citation>
    <scope>NUCLEOTIDE SEQUENCE [LARGE SCALE GENOMIC DNA]</scope>
    <source>
        <strain evidence="11">S2_005_003_R2_41</strain>
    </source>
</reference>
<gene>
    <name evidence="11" type="ORF">DI563_01200</name>
</gene>
<dbReference type="EMBL" id="QFPP01000004">
    <property type="protein sequence ID" value="PZQ78193.1"/>
    <property type="molecule type" value="Genomic_DNA"/>
</dbReference>
<dbReference type="GO" id="GO:0010041">
    <property type="term" value="P:response to iron(III) ion"/>
    <property type="evidence" value="ECO:0007669"/>
    <property type="project" value="TreeGrafter"/>
</dbReference>
<dbReference type="GO" id="GO:0006493">
    <property type="term" value="P:protein O-linked glycosylation"/>
    <property type="evidence" value="ECO:0007669"/>
    <property type="project" value="InterPro"/>
</dbReference>
<evidence type="ECO:0000256" key="5">
    <source>
        <dbReference type="ARBA" id="ARBA00022692"/>
    </source>
</evidence>
<evidence type="ECO:0000256" key="3">
    <source>
        <dbReference type="ARBA" id="ARBA00022676"/>
    </source>
</evidence>
<dbReference type="Pfam" id="PF02366">
    <property type="entry name" value="PMT"/>
    <property type="match status" value="1"/>
</dbReference>
<evidence type="ECO:0000256" key="4">
    <source>
        <dbReference type="ARBA" id="ARBA00022679"/>
    </source>
</evidence>
<evidence type="ECO:0000256" key="1">
    <source>
        <dbReference type="ARBA" id="ARBA00004651"/>
    </source>
</evidence>
<keyword evidence="6 9" id="KW-1133">Transmembrane helix</keyword>
<keyword evidence="5 9" id="KW-0812">Transmembrane</keyword>
<feature type="transmembrane region" description="Helical" evidence="9">
    <location>
        <begin position="110"/>
        <end position="129"/>
    </location>
</feature>
<feature type="transmembrane region" description="Helical" evidence="9">
    <location>
        <begin position="359"/>
        <end position="378"/>
    </location>
</feature>
<comment type="subcellular location">
    <subcellularLocation>
        <location evidence="1">Cell membrane</location>
        <topology evidence="1">Multi-pass membrane protein</topology>
    </subcellularLocation>
</comment>
<keyword evidence="2" id="KW-1003">Cell membrane</keyword>
<dbReference type="AlphaFoldDB" id="A0A2W5SF66"/>
<feature type="transmembrane region" description="Helical" evidence="9">
    <location>
        <begin position="188"/>
        <end position="221"/>
    </location>
</feature>
<evidence type="ECO:0000313" key="11">
    <source>
        <dbReference type="EMBL" id="PZQ78193.1"/>
    </source>
</evidence>
<dbReference type="InterPro" id="IPR003342">
    <property type="entry name" value="ArnT-like_N"/>
</dbReference>
<keyword evidence="4 11" id="KW-0808">Transferase</keyword>
<sequence>MMDASRGPSLFGSRPPVTLPYALRCLRIIAPKLVMLTAAIVALRFAMLGSYPLSDNTESRYAEIARHMVASANWVTLMLPGDVVFWGKPPLSSWASAAGLQILGINEWGARLPVAMMGLGVTALTWGWAKVHDLRVGLLALSLLWGSVVFFASAGAVMTDMALMLSVTLGLSGFRSALAGADTRSRRLGAICLAAGLAAGLLAKGPVAIILILGPIVIYAATSRQALHSTWAVPWFKVLLASMVIAFPWYALAEMRTPGFLEYFIVGEHWKRFTQPGWTGDLYGTAHEQPRGLIWLFLACGLMPWTLLVPFLLIGRRQALRSTNPRPPRLRLPIDDAPLLIAWLLVPVLFFTLSRNILWTYILPVVPAAAILCARWLARDPRQRRVHATVCAGLIVVMAVASSLLLWQADSGGVRSAKGILAAAKAQGHAIREVVFLGPVPSSASFYSRGNLTGGVTIEQLMAGLDVPSGLNAEHAHQLIAASSRDWDALPDAFRRGYPILAHVGGYVLLESPRGATPTGRQRGVSAGTTSGEARKPLDGRDVCVDSCRRPTEPAV</sequence>
<feature type="transmembrane region" description="Helical" evidence="9">
    <location>
        <begin position="336"/>
        <end position="353"/>
    </location>
</feature>
<dbReference type="PANTHER" id="PTHR33908:SF3">
    <property type="entry name" value="UNDECAPRENYL PHOSPHATE-ALPHA-4-AMINO-4-DEOXY-L-ARABINOSE ARABINOSYL TRANSFERASE"/>
    <property type="match status" value="1"/>
</dbReference>
<evidence type="ECO:0000256" key="2">
    <source>
        <dbReference type="ARBA" id="ARBA00022475"/>
    </source>
</evidence>
<dbReference type="GO" id="GO:0016763">
    <property type="term" value="F:pentosyltransferase activity"/>
    <property type="evidence" value="ECO:0007669"/>
    <property type="project" value="TreeGrafter"/>
</dbReference>
<evidence type="ECO:0000256" key="9">
    <source>
        <dbReference type="SAM" id="Phobius"/>
    </source>
</evidence>
<dbReference type="GO" id="GO:0005886">
    <property type="term" value="C:plasma membrane"/>
    <property type="evidence" value="ECO:0007669"/>
    <property type="project" value="UniProtKB-SubCell"/>
</dbReference>
<feature type="domain" description="ArnT-like N-terminal" evidence="10">
    <location>
        <begin position="55"/>
        <end position="264"/>
    </location>
</feature>
<feature type="transmembrane region" description="Helical" evidence="9">
    <location>
        <begin position="390"/>
        <end position="409"/>
    </location>
</feature>
<protein>
    <submittedName>
        <fullName evidence="11">Phospholipid carrier-dependent glycosyltransferase</fullName>
    </submittedName>
</protein>
<feature type="transmembrane region" description="Helical" evidence="9">
    <location>
        <begin position="233"/>
        <end position="252"/>
    </location>
</feature>
<evidence type="ECO:0000256" key="8">
    <source>
        <dbReference type="SAM" id="MobiDB-lite"/>
    </source>
</evidence>
<keyword evidence="3" id="KW-0328">Glycosyltransferase</keyword>
<evidence type="ECO:0000256" key="6">
    <source>
        <dbReference type="ARBA" id="ARBA00022989"/>
    </source>
</evidence>
<accession>A0A2W5SF66</accession>
<dbReference type="Proteomes" id="UP000249135">
    <property type="component" value="Unassembled WGS sequence"/>
</dbReference>